<proteinExistence type="predicted"/>
<keyword evidence="2" id="KW-1185">Reference proteome</keyword>
<dbReference type="PANTHER" id="PTHR33395">
    <property type="entry name" value="TRANSCRIPTASE, PUTATIVE-RELATED-RELATED"/>
    <property type="match status" value="1"/>
</dbReference>
<organism evidence="1 2">
    <name type="scientific">Opisthorchis viverrini</name>
    <name type="common">Southeast Asian liver fluke</name>
    <dbReference type="NCBI Taxonomy" id="6198"/>
    <lineage>
        <taxon>Eukaryota</taxon>
        <taxon>Metazoa</taxon>
        <taxon>Spiralia</taxon>
        <taxon>Lophotrochozoa</taxon>
        <taxon>Platyhelminthes</taxon>
        <taxon>Trematoda</taxon>
        <taxon>Digenea</taxon>
        <taxon>Opisthorchiida</taxon>
        <taxon>Opisthorchiata</taxon>
        <taxon>Opisthorchiidae</taxon>
        <taxon>Opisthorchis</taxon>
    </lineage>
</organism>
<name>A0A1S8XA73_OPIVI</name>
<dbReference type="EMBL" id="KV891523">
    <property type="protein sequence ID" value="OON23556.1"/>
    <property type="molecule type" value="Genomic_DNA"/>
</dbReference>
<dbReference type="PANTHER" id="PTHR33395:SF22">
    <property type="entry name" value="REVERSE TRANSCRIPTASE DOMAIN-CONTAINING PROTEIN"/>
    <property type="match status" value="1"/>
</dbReference>
<gene>
    <name evidence="1" type="ORF">X801_00532</name>
</gene>
<evidence type="ECO:0000313" key="1">
    <source>
        <dbReference type="EMBL" id="OON23556.1"/>
    </source>
</evidence>
<protein>
    <recommendedName>
        <fullName evidence="3">Reverse transcriptase domain-containing protein</fullName>
    </recommendedName>
</protein>
<evidence type="ECO:0000313" key="2">
    <source>
        <dbReference type="Proteomes" id="UP000243686"/>
    </source>
</evidence>
<dbReference type="AlphaFoldDB" id="A0A1S8XA73"/>
<reference evidence="1 2" key="1">
    <citation type="submission" date="2015-03" db="EMBL/GenBank/DDBJ databases">
        <title>Draft genome of the nematode, Opisthorchis viverrini.</title>
        <authorList>
            <person name="Mitreva M."/>
        </authorList>
    </citation>
    <scope>NUCLEOTIDE SEQUENCE [LARGE SCALE GENOMIC DNA]</scope>
    <source>
        <strain evidence="1">Khon Kaen</strain>
    </source>
</reference>
<evidence type="ECO:0008006" key="3">
    <source>
        <dbReference type="Google" id="ProtNLM"/>
    </source>
</evidence>
<sequence>MGNLVNKIRLHSYFVPKNTQMGFDFMLRSRARKWILQRNAAWAENRRHRTTTTWKKYRLLRNKVNTLVMNDKKDYQLMLLEKIEKNPKLLYWIINNKASVKPGISPLHTLNGLTGTASVAAEILAEFYSTIYCLIVTPKCVLRKLLELNHRKSPSADQITPFILKQCAHSLCTPLAELFNSSLNTGVVPNDWKKGLITPIYKGGNRSVVSIYRPVTMLPVISKVLERLVANKIIKHLEENGLLSAAQHDSHRLQKDLDTLYDWSLKNRLSFNLQKCKLLHVGKPFAYNYTLGPQPLSWTSEEKDLGVWVSSCLETPCNAQPSTRGPHKSCRS</sequence>
<accession>A0A1S8XA73</accession>
<dbReference type="Proteomes" id="UP000243686">
    <property type="component" value="Unassembled WGS sequence"/>
</dbReference>